<proteinExistence type="predicted"/>
<reference evidence="2 3" key="1">
    <citation type="submission" date="2019-04" db="EMBL/GenBank/DDBJ databases">
        <title>Reference strain of H23.</title>
        <authorList>
            <person name="Luo X."/>
        </authorList>
    </citation>
    <scope>NUCLEOTIDE SEQUENCE [LARGE SCALE GENOMIC DNA]</scope>
    <source>
        <strain evidence="2 3">H23</strain>
    </source>
</reference>
<dbReference type="Pfam" id="PF05076">
    <property type="entry name" value="SUFU"/>
    <property type="match status" value="1"/>
</dbReference>
<sequence length="247" mass="27582">MASGNGSDDGKLVSLSGQPIYHYDESPPGLEAIQGEMCLEEISAHIQAHLGPIESVFHEIVSDLVHIDVHWVPPNEANPFHRLVTSGMSDLPMHVPAELDGLKHLELMVTLPPDWRVEQEAFQDEAWYWPVRLLKTLARFPHKYRTWLGWGHSMPNGDPAEPYAANTGLCGAILLPAVTAPEEFAALDIDSEKRIHFLAVVPLYREEMELKLRKGSDALLEKFGAHDISDAIDPARKNVAKKRFGLF</sequence>
<name>A0A4U5JLD2_9GAMM</name>
<dbReference type="SUPFAM" id="SSF103359">
    <property type="entry name" value="Suppressor of Fused, N-terminal domain"/>
    <property type="match status" value="1"/>
</dbReference>
<feature type="domain" description="Suppressor of fused-like" evidence="1">
    <location>
        <begin position="65"/>
        <end position="237"/>
    </location>
</feature>
<evidence type="ECO:0000313" key="3">
    <source>
        <dbReference type="Proteomes" id="UP000308707"/>
    </source>
</evidence>
<evidence type="ECO:0000259" key="1">
    <source>
        <dbReference type="Pfam" id="PF05076"/>
    </source>
</evidence>
<dbReference type="AlphaFoldDB" id="A0A4U5JLD2"/>
<accession>A0A4U5JLD2</accession>
<dbReference type="InterPro" id="IPR037181">
    <property type="entry name" value="SUFU_N"/>
</dbReference>
<keyword evidence="3" id="KW-1185">Reference proteome</keyword>
<comment type="caution">
    <text evidence="2">The sequence shown here is derived from an EMBL/GenBank/DDBJ whole genome shotgun (WGS) entry which is preliminary data.</text>
</comment>
<dbReference type="RefSeq" id="WP_137267724.1">
    <property type="nucleotide sequence ID" value="NZ_SZUA01000003.1"/>
</dbReference>
<dbReference type="Proteomes" id="UP000308707">
    <property type="component" value="Unassembled WGS sequence"/>
</dbReference>
<evidence type="ECO:0000313" key="2">
    <source>
        <dbReference type="EMBL" id="TKR29321.1"/>
    </source>
</evidence>
<gene>
    <name evidence="2" type="ORF">FCE95_14255</name>
</gene>
<protein>
    <submittedName>
        <fullName evidence="2">Suppressor of fused domain protein</fullName>
    </submittedName>
</protein>
<dbReference type="OrthoDB" id="4827574at2"/>
<dbReference type="InterPro" id="IPR020941">
    <property type="entry name" value="SUFU-like_domain"/>
</dbReference>
<dbReference type="EMBL" id="SZUA01000003">
    <property type="protein sequence ID" value="TKR29321.1"/>
    <property type="molecule type" value="Genomic_DNA"/>
</dbReference>
<organism evidence="2 3">
    <name type="scientific">Luteimonas gilva</name>
    <dbReference type="NCBI Taxonomy" id="2572684"/>
    <lineage>
        <taxon>Bacteria</taxon>
        <taxon>Pseudomonadati</taxon>
        <taxon>Pseudomonadota</taxon>
        <taxon>Gammaproteobacteria</taxon>
        <taxon>Lysobacterales</taxon>
        <taxon>Lysobacteraceae</taxon>
        <taxon>Luteimonas</taxon>
    </lineage>
</organism>